<evidence type="ECO:0000313" key="2">
    <source>
        <dbReference type="EMBL" id="CAJ62073.1"/>
    </source>
</evidence>
<dbReference type="SUPFAM" id="SSF54427">
    <property type="entry name" value="NTF2-like"/>
    <property type="match status" value="1"/>
</dbReference>
<keyword evidence="3" id="KW-1185">Reference proteome</keyword>
<organism evidence="2 3">
    <name type="scientific">Frankia alni (strain DSM 45986 / CECT 9034 / ACN14a)</name>
    <dbReference type="NCBI Taxonomy" id="326424"/>
    <lineage>
        <taxon>Bacteria</taxon>
        <taxon>Bacillati</taxon>
        <taxon>Actinomycetota</taxon>
        <taxon>Actinomycetes</taxon>
        <taxon>Frankiales</taxon>
        <taxon>Frankiaceae</taxon>
        <taxon>Frankia</taxon>
    </lineage>
</organism>
<sequence length="127" mass="14225">MSDKHELLVSQFLDRLVERDYDAAASYVAADARYHVSAWQPAVVGRPAIRAEFDRQAALYSAFQYELVTVASTDTVVFTERLDSLTMGGRSVVLHWCGVFTFDADGLISVIRDYYDIKELEQALAPA</sequence>
<dbReference type="InterPro" id="IPR032710">
    <property type="entry name" value="NTF2-like_dom_sf"/>
</dbReference>
<accession>Q0RK85</accession>
<name>Q0RK85_FRAAA</name>
<dbReference type="Gene3D" id="3.10.450.50">
    <property type="match status" value="1"/>
</dbReference>
<dbReference type="AlphaFoldDB" id="Q0RK85"/>
<evidence type="ECO:0000313" key="3">
    <source>
        <dbReference type="Proteomes" id="UP000000657"/>
    </source>
</evidence>
<reference evidence="2 3" key="1">
    <citation type="journal article" date="2007" name="Genome Res.">
        <title>Genome characteristics of facultatively symbiotic Frankia sp. strains reflect host range and host plant biogeography.</title>
        <authorList>
            <person name="Normand P."/>
            <person name="Lapierre P."/>
            <person name="Tisa L.S."/>
            <person name="Gogarten J.P."/>
            <person name="Alloisio N."/>
            <person name="Bagnarol E."/>
            <person name="Bassi C.A."/>
            <person name="Berry A.M."/>
            <person name="Bickhart D.M."/>
            <person name="Choisne N."/>
            <person name="Couloux A."/>
            <person name="Cournoyer B."/>
            <person name="Cruveiller S."/>
            <person name="Daubin V."/>
            <person name="Demange N."/>
            <person name="Francino M.P."/>
            <person name="Goltsman E."/>
            <person name="Huang Y."/>
            <person name="Kopp O.R."/>
            <person name="Labarre L."/>
            <person name="Lapidus A."/>
            <person name="Lavire C."/>
            <person name="Marechal J."/>
            <person name="Martinez M."/>
            <person name="Mastronunzio J.E."/>
            <person name="Mullin B.C."/>
            <person name="Niemann J."/>
            <person name="Pujic P."/>
            <person name="Rawnsley T."/>
            <person name="Rouy Z."/>
            <person name="Schenowitz C."/>
            <person name="Sellstedt A."/>
            <person name="Tavares F."/>
            <person name="Tomkins J.P."/>
            <person name="Vallenet D."/>
            <person name="Valverde C."/>
            <person name="Wall L.G."/>
            <person name="Wang Y."/>
            <person name="Medigue C."/>
            <person name="Benson D.R."/>
        </authorList>
    </citation>
    <scope>NUCLEOTIDE SEQUENCE [LARGE SCALE GENOMIC DNA]</scope>
    <source>
        <strain evidence="3">DSM 45986 / CECT 9034 / ACN14a</strain>
    </source>
</reference>
<keyword evidence="2" id="KW-0378">Hydrolase</keyword>
<dbReference type="GO" id="GO:0018744">
    <property type="term" value="F:limonene-1,2-epoxide hydrolase activity"/>
    <property type="evidence" value="ECO:0007669"/>
    <property type="project" value="UniProtKB-EC"/>
</dbReference>
<proteinExistence type="predicted"/>
<dbReference type="RefSeq" id="WP_011604574.1">
    <property type="nucleotide sequence ID" value="NC_008278.1"/>
</dbReference>
<evidence type="ECO:0000259" key="1">
    <source>
        <dbReference type="Pfam" id="PF12680"/>
    </source>
</evidence>
<dbReference type="Pfam" id="PF12680">
    <property type="entry name" value="SnoaL_2"/>
    <property type="match status" value="1"/>
</dbReference>
<dbReference type="EC" id="3.3.2.8" evidence="2"/>
<dbReference type="InterPro" id="IPR037401">
    <property type="entry name" value="SnoaL-like"/>
</dbReference>
<protein>
    <submittedName>
        <fullName evidence="2">Limonene-1,2-epoxide hydrolase</fullName>
        <ecNumber evidence="2">3.3.2.8</ecNumber>
    </submittedName>
</protein>
<dbReference type="HOGENOM" id="CLU_125946_1_0_11"/>
<dbReference type="Proteomes" id="UP000000657">
    <property type="component" value="Chromosome"/>
</dbReference>
<feature type="domain" description="SnoaL-like" evidence="1">
    <location>
        <begin position="9"/>
        <end position="109"/>
    </location>
</feature>
<dbReference type="OrthoDB" id="9781757at2"/>
<dbReference type="eggNOG" id="COG4308">
    <property type="taxonomic scope" value="Bacteria"/>
</dbReference>
<dbReference type="KEGG" id="fal:FRAAL3429"/>
<gene>
    <name evidence="2" type="ordered locus">FRAAL3429</name>
</gene>
<dbReference type="STRING" id="326424.FRAAL3429"/>
<dbReference type="EMBL" id="CT573213">
    <property type="protein sequence ID" value="CAJ62073.1"/>
    <property type="molecule type" value="Genomic_DNA"/>
</dbReference>